<accession>A0A9E7FTM3</accession>
<organism evidence="2 3">
    <name type="scientific">Musa troglodytarum</name>
    <name type="common">fe'i banana</name>
    <dbReference type="NCBI Taxonomy" id="320322"/>
    <lineage>
        <taxon>Eukaryota</taxon>
        <taxon>Viridiplantae</taxon>
        <taxon>Streptophyta</taxon>
        <taxon>Embryophyta</taxon>
        <taxon>Tracheophyta</taxon>
        <taxon>Spermatophyta</taxon>
        <taxon>Magnoliopsida</taxon>
        <taxon>Liliopsida</taxon>
        <taxon>Zingiberales</taxon>
        <taxon>Musaceae</taxon>
        <taxon>Musa</taxon>
    </lineage>
</organism>
<gene>
    <name evidence="2" type="ORF">MUK42_19964</name>
</gene>
<keyword evidence="1" id="KW-1133">Transmembrane helix</keyword>
<keyword evidence="3" id="KW-1185">Reference proteome</keyword>
<dbReference type="EMBL" id="CP097507">
    <property type="protein sequence ID" value="URE00752.1"/>
    <property type="molecule type" value="Genomic_DNA"/>
</dbReference>
<keyword evidence="1" id="KW-0812">Transmembrane</keyword>
<proteinExistence type="predicted"/>
<dbReference type="Proteomes" id="UP001055439">
    <property type="component" value="Chromosome 5"/>
</dbReference>
<sequence>MRSFGLLPPRNPGKEAAPTSFSFLNLFSYITILFCLLHRSNSYIFSCVYILKFRFLC</sequence>
<evidence type="ECO:0000256" key="1">
    <source>
        <dbReference type="SAM" id="Phobius"/>
    </source>
</evidence>
<dbReference type="AlphaFoldDB" id="A0A9E7FTM3"/>
<evidence type="ECO:0000313" key="2">
    <source>
        <dbReference type="EMBL" id="URE00752.1"/>
    </source>
</evidence>
<reference evidence="2" key="1">
    <citation type="submission" date="2022-05" db="EMBL/GenBank/DDBJ databases">
        <title>The Musa troglodytarum L. genome provides insights into the mechanism of non-climacteric behaviour and enrichment of carotenoids.</title>
        <authorList>
            <person name="Wang J."/>
        </authorList>
    </citation>
    <scope>NUCLEOTIDE SEQUENCE</scope>
    <source>
        <tissue evidence="2">Leaf</tissue>
    </source>
</reference>
<name>A0A9E7FTM3_9LILI</name>
<keyword evidence="1" id="KW-0472">Membrane</keyword>
<protein>
    <submittedName>
        <fullName evidence="2">Uncharacterized protein</fullName>
    </submittedName>
</protein>
<evidence type="ECO:0000313" key="3">
    <source>
        <dbReference type="Proteomes" id="UP001055439"/>
    </source>
</evidence>
<feature type="transmembrane region" description="Helical" evidence="1">
    <location>
        <begin position="20"/>
        <end position="37"/>
    </location>
</feature>